<dbReference type="InterPro" id="IPR013538">
    <property type="entry name" value="ASHA1/2-like_C"/>
</dbReference>
<proteinExistence type="inferred from homology"/>
<keyword evidence="4" id="KW-1185">Reference proteome</keyword>
<sequence>MPSDGLELTAVPSVKVGMLIRRTAADVFRAIVDPEITTKIWYTRSSGTMTPGAELLWEWEMYGVSSNISVKEVEEDSRVLFTWSGYTPDHPTTVEFRFSPQPGDTTYVQVTETGFTGNGDEVARYAADSTGGFTFLLSGLKALLEHDLVLGLIGDAHPQERVS</sequence>
<evidence type="ECO:0000256" key="1">
    <source>
        <dbReference type="ARBA" id="ARBA00006817"/>
    </source>
</evidence>
<dbReference type="CDD" id="cd08901">
    <property type="entry name" value="SRPBCC_CalC_Aha1-like_8"/>
    <property type="match status" value="1"/>
</dbReference>
<dbReference type="SUPFAM" id="SSF55961">
    <property type="entry name" value="Bet v1-like"/>
    <property type="match status" value="1"/>
</dbReference>
<dbReference type="RefSeq" id="WP_285584494.1">
    <property type="nucleotide sequence ID" value="NZ_BSTK01000028.1"/>
</dbReference>
<evidence type="ECO:0000313" key="4">
    <source>
        <dbReference type="Proteomes" id="UP001165074"/>
    </source>
</evidence>
<reference evidence="3" key="1">
    <citation type="submission" date="2023-03" db="EMBL/GenBank/DDBJ databases">
        <title>Actinoallomurus iriomotensis NBRC 103684.</title>
        <authorList>
            <person name="Ichikawa N."/>
            <person name="Sato H."/>
            <person name="Tonouchi N."/>
        </authorList>
    </citation>
    <scope>NUCLEOTIDE SEQUENCE</scope>
    <source>
        <strain evidence="3">NBRC 103684</strain>
    </source>
</reference>
<evidence type="ECO:0000313" key="3">
    <source>
        <dbReference type="EMBL" id="GLY92358.1"/>
    </source>
</evidence>
<organism evidence="3 4">
    <name type="scientific">Actinoallomurus iriomotensis</name>
    <dbReference type="NCBI Taxonomy" id="478107"/>
    <lineage>
        <taxon>Bacteria</taxon>
        <taxon>Bacillati</taxon>
        <taxon>Actinomycetota</taxon>
        <taxon>Actinomycetes</taxon>
        <taxon>Streptosporangiales</taxon>
        <taxon>Thermomonosporaceae</taxon>
        <taxon>Actinoallomurus</taxon>
    </lineage>
</organism>
<dbReference type="EMBL" id="BSTK01000028">
    <property type="protein sequence ID" value="GLY92358.1"/>
    <property type="molecule type" value="Genomic_DNA"/>
</dbReference>
<evidence type="ECO:0000259" key="2">
    <source>
        <dbReference type="Pfam" id="PF08327"/>
    </source>
</evidence>
<accession>A0A9W6SF93</accession>
<dbReference type="AlphaFoldDB" id="A0A9W6SF93"/>
<name>A0A9W6SF93_9ACTN</name>
<gene>
    <name evidence="3" type="ORF">Airi02_102860</name>
</gene>
<protein>
    <submittedName>
        <fullName evidence="3">Activator of HSP90 ATPase</fullName>
    </submittedName>
</protein>
<comment type="caution">
    <text evidence="3">The sequence shown here is derived from an EMBL/GenBank/DDBJ whole genome shotgun (WGS) entry which is preliminary data.</text>
</comment>
<dbReference type="Proteomes" id="UP001165074">
    <property type="component" value="Unassembled WGS sequence"/>
</dbReference>
<dbReference type="Gene3D" id="3.30.530.20">
    <property type="match status" value="1"/>
</dbReference>
<comment type="similarity">
    <text evidence="1">Belongs to the AHA1 family.</text>
</comment>
<dbReference type="InterPro" id="IPR023393">
    <property type="entry name" value="START-like_dom_sf"/>
</dbReference>
<dbReference type="Pfam" id="PF08327">
    <property type="entry name" value="AHSA1"/>
    <property type="match status" value="1"/>
</dbReference>
<feature type="domain" description="Activator of Hsp90 ATPase homologue 1/2-like C-terminal" evidence="2">
    <location>
        <begin position="23"/>
        <end position="145"/>
    </location>
</feature>